<feature type="region of interest" description="Disordered" evidence="9">
    <location>
        <begin position="230"/>
        <end position="263"/>
    </location>
</feature>
<feature type="region of interest" description="Disordered" evidence="9">
    <location>
        <begin position="136"/>
        <end position="155"/>
    </location>
</feature>
<evidence type="ECO:0000256" key="4">
    <source>
        <dbReference type="ARBA" id="ARBA00022723"/>
    </source>
</evidence>
<dbReference type="GO" id="GO:0061630">
    <property type="term" value="F:ubiquitin protein ligase activity"/>
    <property type="evidence" value="ECO:0007669"/>
    <property type="project" value="UniProtKB-EC"/>
</dbReference>
<dbReference type="AlphaFoldDB" id="A0A6P5G955"/>
<dbReference type="GO" id="GO:0005737">
    <property type="term" value="C:cytoplasm"/>
    <property type="evidence" value="ECO:0007669"/>
    <property type="project" value="TreeGrafter"/>
</dbReference>
<evidence type="ECO:0000256" key="5">
    <source>
        <dbReference type="ARBA" id="ARBA00022771"/>
    </source>
</evidence>
<evidence type="ECO:0000256" key="2">
    <source>
        <dbReference type="ARBA" id="ARBA00012483"/>
    </source>
</evidence>
<evidence type="ECO:0000256" key="1">
    <source>
        <dbReference type="ARBA" id="ARBA00000900"/>
    </source>
</evidence>
<evidence type="ECO:0000313" key="12">
    <source>
        <dbReference type="RefSeq" id="XP_020102368.1"/>
    </source>
</evidence>
<keyword evidence="3" id="KW-0808">Transferase</keyword>
<name>A0A6P5G955_ANACO</name>
<evidence type="ECO:0000259" key="10">
    <source>
        <dbReference type="PROSITE" id="PS50089"/>
    </source>
</evidence>
<dbReference type="InterPro" id="IPR013083">
    <property type="entry name" value="Znf_RING/FYVE/PHD"/>
</dbReference>
<accession>A0A6P5G955</accession>
<dbReference type="FunFam" id="3.30.40.10:FF:000127">
    <property type="entry name" value="E3 ubiquitin-protein ligase RNF181"/>
    <property type="match status" value="1"/>
</dbReference>
<feature type="region of interest" description="Disordered" evidence="9">
    <location>
        <begin position="183"/>
        <end position="210"/>
    </location>
</feature>
<dbReference type="EC" id="2.3.2.27" evidence="2"/>
<organism evidence="11 12">
    <name type="scientific">Ananas comosus</name>
    <name type="common">Pineapple</name>
    <name type="synonym">Ananas ananas</name>
    <dbReference type="NCBI Taxonomy" id="4615"/>
    <lineage>
        <taxon>Eukaryota</taxon>
        <taxon>Viridiplantae</taxon>
        <taxon>Streptophyta</taxon>
        <taxon>Embryophyta</taxon>
        <taxon>Tracheophyta</taxon>
        <taxon>Spermatophyta</taxon>
        <taxon>Magnoliopsida</taxon>
        <taxon>Liliopsida</taxon>
        <taxon>Poales</taxon>
        <taxon>Bromeliaceae</taxon>
        <taxon>Bromelioideae</taxon>
        <taxon>Ananas</taxon>
    </lineage>
</organism>
<comment type="catalytic activity">
    <reaction evidence="1">
        <text>S-ubiquitinyl-[E2 ubiquitin-conjugating enzyme]-L-cysteine + [acceptor protein]-L-lysine = [E2 ubiquitin-conjugating enzyme]-L-cysteine + N(6)-ubiquitinyl-[acceptor protein]-L-lysine.</text>
        <dbReference type="EC" id="2.3.2.27"/>
    </reaction>
</comment>
<keyword evidence="4" id="KW-0479">Metal-binding</keyword>
<keyword evidence="5 8" id="KW-0863">Zinc-finger</keyword>
<dbReference type="RefSeq" id="XP_020102368.1">
    <property type="nucleotide sequence ID" value="XM_020246779.1"/>
</dbReference>
<dbReference type="SMART" id="SM00184">
    <property type="entry name" value="RING"/>
    <property type="match status" value="1"/>
</dbReference>
<dbReference type="Gene3D" id="3.30.40.10">
    <property type="entry name" value="Zinc/RING finger domain, C3HC4 (zinc finger)"/>
    <property type="match status" value="1"/>
</dbReference>
<keyword evidence="11" id="KW-1185">Reference proteome</keyword>
<reference evidence="11" key="1">
    <citation type="journal article" date="2015" name="Nat. Genet.">
        <title>The pineapple genome and the evolution of CAM photosynthesis.</title>
        <authorList>
            <person name="Ming R."/>
            <person name="VanBuren R."/>
            <person name="Wai C.M."/>
            <person name="Tang H."/>
            <person name="Schatz M.C."/>
            <person name="Bowers J.E."/>
            <person name="Lyons E."/>
            <person name="Wang M.L."/>
            <person name="Chen J."/>
            <person name="Biggers E."/>
            <person name="Zhang J."/>
            <person name="Huang L."/>
            <person name="Zhang L."/>
            <person name="Miao W."/>
            <person name="Zhang J."/>
            <person name="Ye Z."/>
            <person name="Miao C."/>
            <person name="Lin Z."/>
            <person name="Wang H."/>
            <person name="Zhou H."/>
            <person name="Yim W.C."/>
            <person name="Priest H.D."/>
            <person name="Zheng C."/>
            <person name="Woodhouse M."/>
            <person name="Edger P.P."/>
            <person name="Guyot R."/>
            <person name="Guo H.B."/>
            <person name="Guo H."/>
            <person name="Zheng G."/>
            <person name="Singh R."/>
            <person name="Sharma A."/>
            <person name="Min X."/>
            <person name="Zheng Y."/>
            <person name="Lee H."/>
            <person name="Gurtowski J."/>
            <person name="Sedlazeck F.J."/>
            <person name="Harkess A."/>
            <person name="McKain M.R."/>
            <person name="Liao Z."/>
            <person name="Fang J."/>
            <person name="Liu J."/>
            <person name="Zhang X."/>
            <person name="Zhang Q."/>
            <person name="Hu W."/>
            <person name="Qin Y."/>
            <person name="Wang K."/>
            <person name="Chen L.Y."/>
            <person name="Shirley N."/>
            <person name="Lin Y.R."/>
            <person name="Liu L.Y."/>
            <person name="Hernandez A.G."/>
            <person name="Wright C.L."/>
            <person name="Bulone V."/>
            <person name="Tuskan G.A."/>
            <person name="Heath K."/>
            <person name="Zee F."/>
            <person name="Moore P.H."/>
            <person name="Sunkar R."/>
            <person name="Leebens-Mack J.H."/>
            <person name="Mockler T."/>
            <person name="Bennetzen J.L."/>
            <person name="Freeling M."/>
            <person name="Sankoff D."/>
            <person name="Paterson A.H."/>
            <person name="Zhu X."/>
            <person name="Yang X."/>
            <person name="Smith J.A."/>
            <person name="Cushman J.C."/>
            <person name="Paull R.E."/>
            <person name="Yu Q."/>
        </authorList>
    </citation>
    <scope>NUCLEOTIDE SEQUENCE [LARGE SCALE GENOMIC DNA]</scope>
    <source>
        <strain evidence="11">cv. F153</strain>
    </source>
</reference>
<dbReference type="Proteomes" id="UP000515123">
    <property type="component" value="Linkage group 14"/>
</dbReference>
<evidence type="ECO:0000313" key="11">
    <source>
        <dbReference type="Proteomes" id="UP000515123"/>
    </source>
</evidence>
<dbReference type="GO" id="GO:0008270">
    <property type="term" value="F:zinc ion binding"/>
    <property type="evidence" value="ECO:0007669"/>
    <property type="project" value="UniProtKB-KW"/>
</dbReference>
<dbReference type="OrthoDB" id="21204at2759"/>
<dbReference type="CDD" id="cd16669">
    <property type="entry name" value="RING-H2_RNF181"/>
    <property type="match status" value="1"/>
</dbReference>
<dbReference type="PROSITE" id="PS50089">
    <property type="entry name" value="ZF_RING_2"/>
    <property type="match status" value="1"/>
</dbReference>
<dbReference type="GeneID" id="109719931"/>
<feature type="compositionally biased region" description="Acidic residues" evidence="9">
    <location>
        <begin position="143"/>
        <end position="152"/>
    </location>
</feature>
<feature type="compositionally biased region" description="Acidic residues" evidence="9">
    <location>
        <begin position="191"/>
        <end position="203"/>
    </location>
</feature>
<gene>
    <name evidence="12" type="primary">LOC109719931</name>
</gene>
<feature type="compositionally biased region" description="Acidic residues" evidence="9">
    <location>
        <begin position="243"/>
        <end position="256"/>
    </location>
</feature>
<evidence type="ECO:0000256" key="8">
    <source>
        <dbReference type="PROSITE-ProRule" id="PRU00175"/>
    </source>
</evidence>
<evidence type="ECO:0000256" key="9">
    <source>
        <dbReference type="SAM" id="MobiDB-lite"/>
    </source>
</evidence>
<dbReference type="Pfam" id="PF13639">
    <property type="entry name" value="zf-RING_2"/>
    <property type="match status" value="1"/>
</dbReference>
<sequence>MGYLSETKVEEFESKYDDSEGIFEMAWSPFWSILPRPRFTFLTSFSFLDDDFESEWEVGWRRTPRISKKAVDAMPTVEIDRSINCPICLEEFAIGEEAKEMPCKHKFHRECIVPWLETHCSCPLCRFEMPADDLEDSNKSDGIDGDGVEVDGDSGRRESRRNVRFAFVRSLWSHGYGNSYWNGSDGGGGDDQVEGDDDNDNDGDSGRRESRRNARFAFFPSLWSHGYGNSYRSGSDGGGGDDRVEDNDDDDDDGVGGDDGRRIERVRKGGQGFVSYVPWRSPLFSWCRSNESFYPTRRSFSSTPRGHFSGKFSLDATKGFPCRIIPSVFQGMHSKKLGGFHELDEYNTLAMRTSGNERCYKLNMYNENWVNPSGKMGDSLWRDSAFATKETDQSSSF</sequence>
<dbReference type="PANTHER" id="PTHR15710:SF199">
    <property type="entry name" value="RING-TYPE E3 UBIQUITIN TRANSFERASE"/>
    <property type="match status" value="1"/>
</dbReference>
<keyword evidence="7" id="KW-0862">Zinc</keyword>
<dbReference type="InterPro" id="IPR001841">
    <property type="entry name" value="Znf_RING"/>
</dbReference>
<keyword evidence="6" id="KW-0833">Ubl conjugation pathway</keyword>
<evidence type="ECO:0000256" key="6">
    <source>
        <dbReference type="ARBA" id="ARBA00022786"/>
    </source>
</evidence>
<evidence type="ECO:0000256" key="3">
    <source>
        <dbReference type="ARBA" id="ARBA00022679"/>
    </source>
</evidence>
<dbReference type="PANTHER" id="PTHR15710">
    <property type="entry name" value="E3 UBIQUITIN-PROTEIN LIGASE PRAJA"/>
    <property type="match status" value="1"/>
</dbReference>
<protein>
    <recommendedName>
        <fullName evidence="2">RING-type E3 ubiquitin transferase</fullName>
        <ecNumber evidence="2">2.3.2.27</ecNumber>
    </recommendedName>
</protein>
<feature type="domain" description="RING-type" evidence="10">
    <location>
        <begin position="85"/>
        <end position="126"/>
    </location>
</feature>
<proteinExistence type="predicted"/>
<dbReference type="SUPFAM" id="SSF57850">
    <property type="entry name" value="RING/U-box"/>
    <property type="match status" value="1"/>
</dbReference>
<evidence type="ECO:0000256" key="7">
    <source>
        <dbReference type="ARBA" id="ARBA00022833"/>
    </source>
</evidence>
<dbReference type="GO" id="GO:0016567">
    <property type="term" value="P:protein ubiquitination"/>
    <property type="evidence" value="ECO:0007669"/>
    <property type="project" value="TreeGrafter"/>
</dbReference>
<reference evidence="12" key="2">
    <citation type="submission" date="2025-08" db="UniProtKB">
        <authorList>
            <consortium name="RefSeq"/>
        </authorList>
    </citation>
    <scope>IDENTIFICATION</scope>
    <source>
        <tissue evidence="12">Leaf</tissue>
    </source>
</reference>